<reference evidence="1 2" key="1">
    <citation type="journal article" date="2012" name="Science">
        <title>The Paleozoic origin of enzymatic lignin decomposition reconstructed from 31 fungal genomes.</title>
        <authorList>
            <person name="Floudas D."/>
            <person name="Binder M."/>
            <person name="Riley R."/>
            <person name="Barry K."/>
            <person name="Blanchette R.A."/>
            <person name="Henrissat B."/>
            <person name="Martinez A.T."/>
            <person name="Otillar R."/>
            <person name="Spatafora J.W."/>
            <person name="Yadav J.S."/>
            <person name="Aerts A."/>
            <person name="Benoit I."/>
            <person name="Boyd A."/>
            <person name="Carlson A."/>
            <person name="Copeland A."/>
            <person name="Coutinho P.M."/>
            <person name="de Vries R.P."/>
            <person name="Ferreira P."/>
            <person name="Findley K."/>
            <person name="Foster B."/>
            <person name="Gaskell J."/>
            <person name="Glotzer D."/>
            <person name="Gorecki P."/>
            <person name="Heitman J."/>
            <person name="Hesse C."/>
            <person name="Hori C."/>
            <person name="Igarashi K."/>
            <person name="Jurgens J.A."/>
            <person name="Kallen N."/>
            <person name="Kersten P."/>
            <person name="Kohler A."/>
            <person name="Kuees U."/>
            <person name="Kumar T.K.A."/>
            <person name="Kuo A."/>
            <person name="LaButti K."/>
            <person name="Larrondo L.F."/>
            <person name="Lindquist E."/>
            <person name="Ling A."/>
            <person name="Lombard V."/>
            <person name="Lucas S."/>
            <person name="Lundell T."/>
            <person name="Martin R."/>
            <person name="McLaughlin D.J."/>
            <person name="Morgenstern I."/>
            <person name="Morin E."/>
            <person name="Murat C."/>
            <person name="Nagy L.G."/>
            <person name="Nolan M."/>
            <person name="Ohm R.A."/>
            <person name="Patyshakuliyeva A."/>
            <person name="Rokas A."/>
            <person name="Ruiz-Duenas F.J."/>
            <person name="Sabat G."/>
            <person name="Salamov A."/>
            <person name="Samejima M."/>
            <person name="Schmutz J."/>
            <person name="Slot J.C."/>
            <person name="St John F."/>
            <person name="Stenlid J."/>
            <person name="Sun H."/>
            <person name="Sun S."/>
            <person name="Syed K."/>
            <person name="Tsang A."/>
            <person name="Wiebenga A."/>
            <person name="Young D."/>
            <person name="Pisabarro A."/>
            <person name="Eastwood D.C."/>
            <person name="Martin F."/>
            <person name="Cullen D."/>
            <person name="Grigoriev I.V."/>
            <person name="Hibbett D.S."/>
        </authorList>
    </citation>
    <scope>NUCLEOTIDE SEQUENCE [LARGE SCALE GENOMIC DNA]</scope>
    <source>
        <strain evidence="1 2">DJM-731 SS1</strain>
    </source>
</reference>
<dbReference type="RefSeq" id="XP_040623964.1">
    <property type="nucleotide sequence ID" value="XM_040770821.1"/>
</dbReference>
<evidence type="ECO:0000313" key="2">
    <source>
        <dbReference type="Proteomes" id="UP000030653"/>
    </source>
</evidence>
<dbReference type="EMBL" id="JH795878">
    <property type="protein sequence ID" value="EJT97066.1"/>
    <property type="molecule type" value="Genomic_DNA"/>
</dbReference>
<name>M5FUW0_DACPD</name>
<keyword evidence="2" id="KW-1185">Reference proteome</keyword>
<dbReference type="Proteomes" id="UP000030653">
    <property type="component" value="Unassembled WGS sequence"/>
</dbReference>
<evidence type="ECO:0000313" key="1">
    <source>
        <dbReference type="EMBL" id="EJT97066.1"/>
    </source>
</evidence>
<proteinExistence type="predicted"/>
<accession>M5FUW0</accession>
<gene>
    <name evidence="1" type="ORF">DACRYDRAFT_119560</name>
</gene>
<protein>
    <submittedName>
        <fullName evidence="1">Uncharacterized protein</fullName>
    </submittedName>
</protein>
<dbReference type="HOGENOM" id="CLU_1602671_0_0_1"/>
<dbReference type="AlphaFoldDB" id="M5FUW0"/>
<organism evidence="1 2">
    <name type="scientific">Dacryopinax primogenitus (strain DJM 731)</name>
    <name type="common">Brown rot fungus</name>
    <dbReference type="NCBI Taxonomy" id="1858805"/>
    <lineage>
        <taxon>Eukaryota</taxon>
        <taxon>Fungi</taxon>
        <taxon>Dikarya</taxon>
        <taxon>Basidiomycota</taxon>
        <taxon>Agaricomycotina</taxon>
        <taxon>Dacrymycetes</taxon>
        <taxon>Dacrymycetales</taxon>
        <taxon>Dacrymycetaceae</taxon>
        <taxon>Dacryopinax</taxon>
    </lineage>
</organism>
<sequence length="166" mass="18886">MPTVDVLNAGLYLVLCWRGDRPEDGYHWYLYDFDGERQNNGFHAVGRAGRWMYERNIGWTPARFAFALTAVRVGRYMNPEVLEKIIKPIMVQDPPAPLPEGFTCRIFIRLALQLLADTHDADGHPWITYDDLDLVEEEAQAHAAEHMASVRSEGVRGGVHVSTHCH</sequence>
<dbReference type="GeneID" id="63685883"/>